<dbReference type="EMBL" id="JAERRF010000029">
    <property type="protein sequence ID" value="MBL1101482.1"/>
    <property type="molecule type" value="Genomic_DNA"/>
</dbReference>
<keyword evidence="1" id="KW-0547">Nucleotide-binding</keyword>
<dbReference type="InterPro" id="IPR003439">
    <property type="entry name" value="ABC_transporter-like_ATP-bd"/>
</dbReference>
<evidence type="ECO:0000313" key="6">
    <source>
        <dbReference type="Proteomes" id="UP000634229"/>
    </source>
</evidence>
<keyword evidence="2 5" id="KW-0067">ATP-binding</keyword>
<name>A0ABS1NNK3_9ACTN</name>
<dbReference type="SUPFAM" id="SSF52540">
    <property type="entry name" value="P-loop containing nucleoside triphosphate hydrolases"/>
    <property type="match status" value="1"/>
</dbReference>
<dbReference type="PANTHER" id="PTHR43158:SF2">
    <property type="entry name" value="SKFA PEPTIDE EXPORT ATP-BINDING PROTEIN SKFE"/>
    <property type="match status" value="1"/>
</dbReference>
<sequence length="146" mass="15272">MDEQRGGLDDRLHSPGQTGPYVCRIPRAGGDEASQSLPVGVLTEAAQLTDLYVGERLHIPSLSIRPGERLLVTGPNGAGKTTLTRVLAGELPPDGGSVNVLGRVGHLRQEETPWPPGFTVAQAFAAGRGGGLDRLGNRSPRSCVTS</sequence>
<evidence type="ECO:0000256" key="2">
    <source>
        <dbReference type="ARBA" id="ARBA00022840"/>
    </source>
</evidence>
<dbReference type="GO" id="GO:0005524">
    <property type="term" value="F:ATP binding"/>
    <property type="evidence" value="ECO:0007669"/>
    <property type="project" value="UniProtKB-KW"/>
</dbReference>
<reference evidence="5 6" key="1">
    <citation type="submission" date="2021-01" db="EMBL/GenBank/DDBJ databases">
        <title>WGS of actinomycetes isolated from Thailand.</title>
        <authorList>
            <person name="Thawai C."/>
        </authorList>
    </citation>
    <scope>NUCLEOTIDE SEQUENCE [LARGE SCALE GENOMIC DNA]</scope>
    <source>
        <strain evidence="5 6">CA1R205</strain>
    </source>
</reference>
<dbReference type="PANTHER" id="PTHR43158">
    <property type="entry name" value="SKFA PEPTIDE EXPORT ATP-BINDING PROTEIN SKFE"/>
    <property type="match status" value="1"/>
</dbReference>
<dbReference type="Proteomes" id="UP000634229">
    <property type="component" value="Unassembled WGS sequence"/>
</dbReference>
<proteinExistence type="predicted"/>
<feature type="domain" description="ABC transporter" evidence="4">
    <location>
        <begin position="60"/>
        <end position="103"/>
    </location>
</feature>
<evidence type="ECO:0000259" key="4">
    <source>
        <dbReference type="Pfam" id="PF00005"/>
    </source>
</evidence>
<accession>A0ABS1NNK3</accession>
<keyword evidence="6" id="KW-1185">Reference proteome</keyword>
<dbReference type="InterPro" id="IPR027417">
    <property type="entry name" value="P-loop_NTPase"/>
</dbReference>
<evidence type="ECO:0000313" key="5">
    <source>
        <dbReference type="EMBL" id="MBL1101482.1"/>
    </source>
</evidence>
<dbReference type="Pfam" id="PF00005">
    <property type="entry name" value="ABC_tran"/>
    <property type="match status" value="1"/>
</dbReference>
<comment type="caution">
    <text evidence="5">The sequence shown here is derived from an EMBL/GenBank/DDBJ whole genome shotgun (WGS) entry which is preliminary data.</text>
</comment>
<protein>
    <submittedName>
        <fullName evidence="5">ATP-binding cassette domain-containing protein</fullName>
    </submittedName>
</protein>
<evidence type="ECO:0000256" key="3">
    <source>
        <dbReference type="SAM" id="MobiDB-lite"/>
    </source>
</evidence>
<dbReference type="Gene3D" id="3.40.50.300">
    <property type="entry name" value="P-loop containing nucleotide triphosphate hydrolases"/>
    <property type="match status" value="1"/>
</dbReference>
<feature type="region of interest" description="Disordered" evidence="3">
    <location>
        <begin position="1"/>
        <end position="35"/>
    </location>
</feature>
<feature type="compositionally biased region" description="Basic and acidic residues" evidence="3">
    <location>
        <begin position="1"/>
        <end position="13"/>
    </location>
</feature>
<organism evidence="5 6">
    <name type="scientific">Streptomyces coffeae</name>
    <dbReference type="NCBI Taxonomy" id="621382"/>
    <lineage>
        <taxon>Bacteria</taxon>
        <taxon>Bacillati</taxon>
        <taxon>Actinomycetota</taxon>
        <taxon>Actinomycetes</taxon>
        <taxon>Kitasatosporales</taxon>
        <taxon>Streptomycetaceae</taxon>
        <taxon>Streptomyces</taxon>
    </lineage>
</organism>
<gene>
    <name evidence="5" type="ORF">JK363_33430</name>
</gene>
<evidence type="ECO:0000256" key="1">
    <source>
        <dbReference type="ARBA" id="ARBA00022741"/>
    </source>
</evidence>